<keyword evidence="3" id="KW-1185">Reference proteome</keyword>
<evidence type="ECO:0000256" key="1">
    <source>
        <dbReference type="SAM" id="SignalP"/>
    </source>
</evidence>
<protein>
    <recommendedName>
        <fullName evidence="4">DUF2846 domain-containing protein</fullName>
    </recommendedName>
</protein>
<evidence type="ECO:0000313" key="3">
    <source>
        <dbReference type="Proteomes" id="UP001290861"/>
    </source>
</evidence>
<dbReference type="Proteomes" id="UP001290861">
    <property type="component" value="Unassembled WGS sequence"/>
</dbReference>
<keyword evidence="1" id="KW-0732">Signal</keyword>
<accession>A0ABU5N245</accession>
<dbReference type="PROSITE" id="PS51257">
    <property type="entry name" value="PROKAR_LIPOPROTEIN"/>
    <property type="match status" value="1"/>
</dbReference>
<evidence type="ECO:0008006" key="4">
    <source>
        <dbReference type="Google" id="ProtNLM"/>
    </source>
</evidence>
<proteinExistence type="predicted"/>
<dbReference type="EMBL" id="JARVCO010000012">
    <property type="protein sequence ID" value="MDZ8120326.1"/>
    <property type="molecule type" value="Genomic_DNA"/>
</dbReference>
<gene>
    <name evidence="2" type="ORF">P9H32_16970</name>
</gene>
<sequence>MKFYLSICCLLVLLSGCASKVDSPVAETVPASVEPPVAVPAEPPVPVFGKLTLIRIEPEPAPSEVLIHMDGELAAVIGNESFVTMTLPAGTNTLELDWEDSPLKFEEVIVLEPELQPEKYLSLIRKFDVPEITKTTNSTDVTMVETIGFLEIPPAFGKSVIENLDPDFSYTASEYVTE</sequence>
<feature type="signal peptide" evidence="1">
    <location>
        <begin position="1"/>
        <end position="20"/>
    </location>
</feature>
<feature type="chain" id="PRO_5046747438" description="DUF2846 domain-containing protein" evidence="1">
    <location>
        <begin position="21"/>
        <end position="178"/>
    </location>
</feature>
<dbReference type="RefSeq" id="WP_322610100.1">
    <property type="nucleotide sequence ID" value="NZ_JARVCO010000012.1"/>
</dbReference>
<organism evidence="2 3">
    <name type="scientific">Pontiella agarivorans</name>
    <dbReference type="NCBI Taxonomy" id="3038953"/>
    <lineage>
        <taxon>Bacteria</taxon>
        <taxon>Pseudomonadati</taxon>
        <taxon>Kiritimatiellota</taxon>
        <taxon>Kiritimatiellia</taxon>
        <taxon>Kiritimatiellales</taxon>
        <taxon>Pontiellaceae</taxon>
        <taxon>Pontiella</taxon>
    </lineage>
</organism>
<reference evidence="2 3" key="1">
    <citation type="journal article" date="2024" name="Appl. Environ. Microbiol.">
        <title>Pontiella agarivorans sp. nov., a novel marine anaerobic bacterium capable of degrading macroalgal polysaccharides and fixing nitrogen.</title>
        <authorList>
            <person name="Liu N."/>
            <person name="Kivenson V."/>
            <person name="Peng X."/>
            <person name="Cui Z."/>
            <person name="Lankiewicz T.S."/>
            <person name="Gosselin K.M."/>
            <person name="English C.J."/>
            <person name="Blair E.M."/>
            <person name="O'Malley M.A."/>
            <person name="Valentine D.L."/>
        </authorList>
    </citation>
    <scope>NUCLEOTIDE SEQUENCE [LARGE SCALE GENOMIC DNA]</scope>
    <source>
        <strain evidence="2 3">NLcol2</strain>
    </source>
</reference>
<evidence type="ECO:0000313" key="2">
    <source>
        <dbReference type="EMBL" id="MDZ8120326.1"/>
    </source>
</evidence>
<comment type="caution">
    <text evidence="2">The sequence shown here is derived from an EMBL/GenBank/DDBJ whole genome shotgun (WGS) entry which is preliminary data.</text>
</comment>
<name>A0ABU5N245_9BACT</name>